<evidence type="ECO:0000256" key="1">
    <source>
        <dbReference type="SAM" id="MobiDB-lite"/>
    </source>
</evidence>
<keyword evidence="3" id="KW-1185">Reference proteome</keyword>
<gene>
    <name evidence="2" type="ORF">MAE02_35070</name>
</gene>
<organism evidence="2 3">
    <name type="scientific">Microvirga aerophila</name>
    <dbReference type="NCBI Taxonomy" id="670291"/>
    <lineage>
        <taxon>Bacteria</taxon>
        <taxon>Pseudomonadati</taxon>
        <taxon>Pseudomonadota</taxon>
        <taxon>Alphaproteobacteria</taxon>
        <taxon>Hyphomicrobiales</taxon>
        <taxon>Methylobacteriaceae</taxon>
        <taxon>Microvirga</taxon>
    </lineage>
</organism>
<evidence type="ECO:0008006" key="4">
    <source>
        <dbReference type="Google" id="ProtNLM"/>
    </source>
</evidence>
<dbReference type="Gene3D" id="2.40.320.10">
    <property type="entry name" value="Hypothetical Protein Pfu-838710-001"/>
    <property type="match status" value="1"/>
</dbReference>
<feature type="compositionally biased region" description="Acidic residues" evidence="1">
    <location>
        <begin position="207"/>
        <end position="216"/>
    </location>
</feature>
<accession>A0A512BV25</accession>
<dbReference type="EMBL" id="BJYU01000048">
    <property type="protein sequence ID" value="GEO15811.1"/>
    <property type="molecule type" value="Genomic_DNA"/>
</dbReference>
<dbReference type="RefSeq" id="WP_147021863.1">
    <property type="nucleotide sequence ID" value="NZ_BJYU01000048.1"/>
</dbReference>
<reference evidence="2 3" key="1">
    <citation type="submission" date="2019-07" db="EMBL/GenBank/DDBJ databases">
        <title>Whole genome shotgun sequence of Microvirga aerophila NBRC 106136.</title>
        <authorList>
            <person name="Hosoyama A."/>
            <person name="Uohara A."/>
            <person name="Ohji S."/>
            <person name="Ichikawa N."/>
        </authorList>
    </citation>
    <scope>NUCLEOTIDE SEQUENCE [LARGE SCALE GENOMIC DNA]</scope>
    <source>
        <strain evidence="2 3">NBRC 106136</strain>
    </source>
</reference>
<sequence>MKTARVFLLPTSLARLIERERGGRRFVEGYFPVHHGRAAHVQLGGGASSLVLVSSLAGEPSEDWADLPRVQAEALLELTSGRVEYALTSISYGSRDILLSRVFEPGPLDLITIAFNGKEEAQDFRPLPWFGPEVTADAAYQNRTIALQGLPAVLEVQLANEALESLLDVLESRTFSQQEPDSEAAEAVAPRQPASSMAEPETLTDPQEAEDSDIEDSVIRGLARSLRSYRS</sequence>
<name>A0A512BV25_9HYPH</name>
<proteinExistence type="predicted"/>
<protein>
    <recommendedName>
        <fullName evidence="4">CYTH domain-containing protein</fullName>
    </recommendedName>
</protein>
<evidence type="ECO:0000313" key="3">
    <source>
        <dbReference type="Proteomes" id="UP000321085"/>
    </source>
</evidence>
<feature type="region of interest" description="Disordered" evidence="1">
    <location>
        <begin position="174"/>
        <end position="217"/>
    </location>
</feature>
<dbReference type="AlphaFoldDB" id="A0A512BV25"/>
<evidence type="ECO:0000313" key="2">
    <source>
        <dbReference type="EMBL" id="GEO15811.1"/>
    </source>
</evidence>
<comment type="caution">
    <text evidence="2">The sequence shown here is derived from an EMBL/GenBank/DDBJ whole genome shotgun (WGS) entry which is preliminary data.</text>
</comment>
<dbReference type="Proteomes" id="UP000321085">
    <property type="component" value="Unassembled WGS sequence"/>
</dbReference>